<dbReference type="Gene3D" id="3.60.15.10">
    <property type="entry name" value="Ribonuclease Z/Hydroxyacylglutathione hydrolase-like"/>
    <property type="match status" value="1"/>
</dbReference>
<dbReference type="AlphaFoldDB" id="A0AAD4FTB3"/>
<protein>
    <recommendedName>
        <fullName evidence="1">Metallo-beta-lactamase domain-containing protein</fullName>
    </recommendedName>
</protein>
<proteinExistence type="predicted"/>
<dbReference type="PANTHER" id="PTHR15032">
    <property type="entry name" value="N-ACYL-PHOSPHATIDYLETHANOLAMINE-HYDROLYZING PHOSPHOLIPASE D"/>
    <property type="match status" value="1"/>
</dbReference>
<feature type="domain" description="Metallo-beta-lactamase" evidence="1">
    <location>
        <begin position="96"/>
        <end position="288"/>
    </location>
</feature>
<sequence>MNSNLVANVEVARASSQYDGKRFNNLVAIEPQSIGKTLGIVKRYITENRVDTEPTSRLPMATITADSLAALSNDKVHIIKLGHSSILLKVKGEYWLLDPVFSERASPFSFLGPKRFQPAPISIDALPSIDKVIISHNHYDHLDKAAVRALAHKTAQFLVPLGVEGDLAAWGIDKQKITSFDWWQELKTEDALVAFTPTQHFSGRGLSDANTTLWGSWVIKTNDESLYFSGDSGYFSGFKTIGDKYGPFDYTLIETGAYDKDWADVHMTPEQSVQAHIDLQGKVMIPIHNGTFDLAFHTWYEPLERALSAADKQSVVLNTPIIGAVITVGGCEQQGTRWWRTL</sequence>
<dbReference type="SUPFAM" id="SSF56281">
    <property type="entry name" value="Metallo-hydrolase/oxidoreductase"/>
    <property type="match status" value="1"/>
</dbReference>
<dbReference type="EMBL" id="AHBZ03000014">
    <property type="protein sequence ID" value="KAF7774413.1"/>
    <property type="molecule type" value="Genomic_DNA"/>
</dbReference>
<dbReference type="Pfam" id="PF12706">
    <property type="entry name" value="Lactamase_B_2"/>
    <property type="match status" value="1"/>
</dbReference>
<reference evidence="2" key="2">
    <citation type="submission" date="2015-03" db="EMBL/GenBank/DDBJ databases">
        <title>Genome sequence of Pseudoalteromonas citrea.</title>
        <authorList>
            <person name="Xie B.-B."/>
            <person name="Rong J.-C."/>
            <person name="Qin Q.-L."/>
            <person name="Zhang Y.-Z."/>
        </authorList>
    </citation>
    <scope>NUCLEOTIDE SEQUENCE</scope>
    <source>
        <strain evidence="2">DSM 8771</strain>
    </source>
</reference>
<reference evidence="2" key="1">
    <citation type="journal article" date="2012" name="J. Bacteriol.">
        <title>Genome sequences of type strains of seven species of the marine bacterium Pseudoalteromonas.</title>
        <authorList>
            <person name="Xie B.B."/>
            <person name="Shu Y.L."/>
            <person name="Qin Q.L."/>
            <person name="Rong J.C."/>
            <person name="Zhang X.Y."/>
            <person name="Chen X.L."/>
            <person name="Shi M."/>
            <person name="He H.L."/>
            <person name="Zhou B.C."/>
            <person name="Zhang Y.Z."/>
        </authorList>
    </citation>
    <scope>NUCLEOTIDE SEQUENCE</scope>
    <source>
        <strain evidence="2">DSM 8771</strain>
    </source>
</reference>
<dbReference type="InterPro" id="IPR036866">
    <property type="entry name" value="RibonucZ/Hydroxyglut_hydro"/>
</dbReference>
<name>A0AAD4FTB3_9GAMM</name>
<dbReference type="Proteomes" id="UP000016487">
    <property type="component" value="Unassembled WGS sequence"/>
</dbReference>
<organism evidence="2 3">
    <name type="scientific">Pseudoalteromonas citrea</name>
    <dbReference type="NCBI Taxonomy" id="43655"/>
    <lineage>
        <taxon>Bacteria</taxon>
        <taxon>Pseudomonadati</taxon>
        <taxon>Pseudomonadota</taxon>
        <taxon>Gammaproteobacteria</taxon>
        <taxon>Alteromonadales</taxon>
        <taxon>Pseudoalteromonadaceae</taxon>
        <taxon>Pseudoalteromonas</taxon>
    </lineage>
</organism>
<dbReference type="PANTHER" id="PTHR15032:SF4">
    <property type="entry name" value="N-ACYL-PHOSPHATIDYLETHANOLAMINE-HYDROLYZING PHOSPHOLIPASE D"/>
    <property type="match status" value="1"/>
</dbReference>
<evidence type="ECO:0000313" key="2">
    <source>
        <dbReference type="EMBL" id="KAF7774413.1"/>
    </source>
</evidence>
<comment type="caution">
    <text evidence="2">The sequence shown here is derived from an EMBL/GenBank/DDBJ whole genome shotgun (WGS) entry which is preliminary data.</text>
</comment>
<dbReference type="InterPro" id="IPR001279">
    <property type="entry name" value="Metallo-B-lactamas"/>
</dbReference>
<gene>
    <name evidence="2" type="ORF">PCIT_a0856</name>
</gene>
<evidence type="ECO:0000259" key="1">
    <source>
        <dbReference type="Pfam" id="PF12706"/>
    </source>
</evidence>
<accession>A0AAD4FTB3</accession>
<evidence type="ECO:0000313" key="3">
    <source>
        <dbReference type="Proteomes" id="UP000016487"/>
    </source>
</evidence>
<dbReference type="GO" id="GO:0005737">
    <property type="term" value="C:cytoplasm"/>
    <property type="evidence" value="ECO:0007669"/>
    <property type="project" value="TreeGrafter"/>
</dbReference>